<protein>
    <submittedName>
        <fullName evidence="10">Uncharacterized protein</fullName>
    </submittedName>
</protein>
<feature type="domain" description="DUF7092" evidence="9">
    <location>
        <begin position="14"/>
        <end position="96"/>
    </location>
</feature>
<evidence type="ECO:0000259" key="8">
    <source>
        <dbReference type="Pfam" id="PF01435"/>
    </source>
</evidence>
<dbReference type="InterPro" id="IPR051156">
    <property type="entry name" value="Mito/Outer_Membr_Metalloprot"/>
</dbReference>
<dbReference type="PATRIC" id="fig|1182568.3.peg.1798"/>
<dbReference type="GO" id="GO:0004222">
    <property type="term" value="F:metalloendopeptidase activity"/>
    <property type="evidence" value="ECO:0007669"/>
    <property type="project" value="InterPro"/>
</dbReference>
<evidence type="ECO:0000256" key="7">
    <source>
        <dbReference type="SAM" id="Phobius"/>
    </source>
</evidence>
<keyword evidence="4 6" id="KW-0862">Zinc</keyword>
<dbReference type="InterPro" id="IPR055518">
    <property type="entry name" value="DUF7092"/>
</dbReference>
<dbReference type="Proteomes" id="UP000077363">
    <property type="component" value="Chromosome"/>
</dbReference>
<keyword evidence="2" id="KW-0479">Metal-binding</keyword>
<evidence type="ECO:0000256" key="5">
    <source>
        <dbReference type="ARBA" id="ARBA00023049"/>
    </source>
</evidence>
<comment type="similarity">
    <text evidence="6">Belongs to the peptidase M48 family.</text>
</comment>
<dbReference type="Gene3D" id="3.30.2010.10">
    <property type="entry name" value="Metalloproteases ('zincins'), catalytic domain"/>
    <property type="match status" value="1"/>
</dbReference>
<dbReference type="Pfam" id="PF01435">
    <property type="entry name" value="Peptidase_M48"/>
    <property type="match status" value="1"/>
</dbReference>
<reference evidence="10 11" key="1">
    <citation type="submission" date="2015-01" db="EMBL/GenBank/DDBJ databases">
        <title>Deinococcus puniceus/DY1/ whole genome sequencing.</title>
        <authorList>
            <person name="Kim M.K."/>
            <person name="Srinivasan S."/>
            <person name="Lee J.-J."/>
        </authorList>
    </citation>
    <scope>NUCLEOTIDE SEQUENCE [LARGE SCALE GENOMIC DNA]</scope>
    <source>
        <strain evidence="10 11">DY1</strain>
    </source>
</reference>
<dbReference type="GO" id="GO:0046872">
    <property type="term" value="F:metal ion binding"/>
    <property type="evidence" value="ECO:0007669"/>
    <property type="project" value="UniProtKB-KW"/>
</dbReference>
<dbReference type="PANTHER" id="PTHR22726">
    <property type="entry name" value="METALLOENDOPEPTIDASE OMA1"/>
    <property type="match status" value="1"/>
</dbReference>
<evidence type="ECO:0000256" key="2">
    <source>
        <dbReference type="ARBA" id="ARBA00022723"/>
    </source>
</evidence>
<keyword evidence="3 6" id="KW-0378">Hydrolase</keyword>
<evidence type="ECO:0000313" key="11">
    <source>
        <dbReference type="Proteomes" id="UP000077363"/>
    </source>
</evidence>
<dbReference type="InterPro" id="IPR001915">
    <property type="entry name" value="Peptidase_M48"/>
</dbReference>
<dbReference type="RefSeq" id="WP_064014901.1">
    <property type="nucleotide sequence ID" value="NZ_CP011387.1"/>
</dbReference>
<keyword evidence="5 6" id="KW-0482">Metalloprotease</keyword>
<evidence type="ECO:0000256" key="4">
    <source>
        <dbReference type="ARBA" id="ARBA00022833"/>
    </source>
</evidence>
<sequence length="380" mass="40696">MTGNGADHAPERVQIEGIYFDGRSSRDRAARLTVQGDQVTLQADSDGIAGGTEARWPLTQVTIEPPLPGVRRVLKFPDRTRFETADDTAIRAIEQRTRRNRMLGAVRTLEGSWGLALGALAVMAAFVWGFITFGLPAIARTAAAATPPNVLATFDRETVELLDQPPYLGPSKLSAARQAELQRGFRQVVGWAGGAYPYRLLLRDGQPKTEGEDSFGGFPLGANAFALPGGTVVMTDQLVALARSDRELMGVLAHESGHVTSRHGLAGVYQALGLTLLTTVVTGDLISAGTFAAAVPAALLQRGYSRAAETQADEVAGAFMLEKYGTTKPLRDILARLEADDAEADENSVKEGNSLENLLQSHPGTANRIEHLRELEQAAK</sequence>
<keyword evidence="7" id="KW-0812">Transmembrane</keyword>
<feature type="domain" description="Peptidase M48" evidence="8">
    <location>
        <begin position="222"/>
        <end position="375"/>
    </location>
</feature>
<keyword evidence="1 6" id="KW-0645">Protease</keyword>
<evidence type="ECO:0000256" key="1">
    <source>
        <dbReference type="ARBA" id="ARBA00022670"/>
    </source>
</evidence>
<dbReference type="OrthoDB" id="9810445at2"/>
<evidence type="ECO:0000256" key="3">
    <source>
        <dbReference type="ARBA" id="ARBA00022801"/>
    </source>
</evidence>
<proteinExistence type="inferred from homology"/>
<name>A0A172TA42_9DEIO</name>
<dbReference type="EMBL" id="CP011387">
    <property type="protein sequence ID" value="ANE43832.1"/>
    <property type="molecule type" value="Genomic_DNA"/>
</dbReference>
<dbReference type="Pfam" id="PF23368">
    <property type="entry name" value="DUF7092"/>
    <property type="match status" value="1"/>
</dbReference>
<organism evidence="10 11">
    <name type="scientific">Deinococcus puniceus</name>
    <dbReference type="NCBI Taxonomy" id="1182568"/>
    <lineage>
        <taxon>Bacteria</taxon>
        <taxon>Thermotogati</taxon>
        <taxon>Deinococcota</taxon>
        <taxon>Deinococci</taxon>
        <taxon>Deinococcales</taxon>
        <taxon>Deinococcaceae</taxon>
        <taxon>Deinococcus</taxon>
    </lineage>
</organism>
<gene>
    <name evidence="10" type="ORF">SU48_08650</name>
</gene>
<dbReference type="GO" id="GO:0016020">
    <property type="term" value="C:membrane"/>
    <property type="evidence" value="ECO:0007669"/>
    <property type="project" value="TreeGrafter"/>
</dbReference>
<dbReference type="AlphaFoldDB" id="A0A172TA42"/>
<evidence type="ECO:0000313" key="10">
    <source>
        <dbReference type="EMBL" id="ANE43832.1"/>
    </source>
</evidence>
<evidence type="ECO:0000259" key="9">
    <source>
        <dbReference type="Pfam" id="PF23368"/>
    </source>
</evidence>
<evidence type="ECO:0000256" key="6">
    <source>
        <dbReference type="RuleBase" id="RU003983"/>
    </source>
</evidence>
<keyword evidence="7" id="KW-1133">Transmembrane helix</keyword>
<comment type="cofactor">
    <cofactor evidence="6">
        <name>Zn(2+)</name>
        <dbReference type="ChEBI" id="CHEBI:29105"/>
    </cofactor>
    <text evidence="6">Binds 1 zinc ion per subunit.</text>
</comment>
<keyword evidence="7" id="KW-0472">Membrane</keyword>
<dbReference type="GO" id="GO:0051603">
    <property type="term" value="P:proteolysis involved in protein catabolic process"/>
    <property type="evidence" value="ECO:0007669"/>
    <property type="project" value="TreeGrafter"/>
</dbReference>
<dbReference type="PANTHER" id="PTHR22726:SF1">
    <property type="entry name" value="METALLOENDOPEPTIDASE OMA1, MITOCHONDRIAL"/>
    <property type="match status" value="1"/>
</dbReference>
<accession>A0A172TA42</accession>
<dbReference type="KEGG" id="dpu:SU48_08650"/>
<dbReference type="CDD" id="cd07332">
    <property type="entry name" value="M48C_Oma1_like"/>
    <property type="match status" value="1"/>
</dbReference>
<dbReference type="STRING" id="1182568.SU48_08650"/>
<feature type="transmembrane region" description="Helical" evidence="7">
    <location>
        <begin position="111"/>
        <end position="131"/>
    </location>
</feature>
<keyword evidence="11" id="KW-1185">Reference proteome</keyword>